<keyword evidence="3" id="KW-1185">Reference proteome</keyword>
<evidence type="ECO:0000313" key="3">
    <source>
        <dbReference type="Proteomes" id="UP001164803"/>
    </source>
</evidence>
<dbReference type="Proteomes" id="UP001164803">
    <property type="component" value="Chromosome"/>
</dbReference>
<accession>A0ABY6YYW7</accession>
<sequence length="129" mass="14950">MAKRTKQGHRRTRTDDMDKPAYAMDVIPDKPKKPEKEKPKEEAFHIGDTIGGQAAEKLAQLKSQLADVEMDKTKAKEKPKRKVQSAKERLEENPDLSFAELFDPQEDDEQSFDELLKSSKLDWHHFKDE</sequence>
<organism evidence="2 3">
    <name type="scientific">Alicyclobacillus dauci</name>
    <dbReference type="NCBI Taxonomy" id="1475485"/>
    <lineage>
        <taxon>Bacteria</taxon>
        <taxon>Bacillati</taxon>
        <taxon>Bacillota</taxon>
        <taxon>Bacilli</taxon>
        <taxon>Bacillales</taxon>
        <taxon>Alicyclobacillaceae</taxon>
        <taxon>Alicyclobacillus</taxon>
    </lineage>
</organism>
<feature type="compositionally biased region" description="Basic and acidic residues" evidence="1">
    <location>
        <begin position="27"/>
        <end position="41"/>
    </location>
</feature>
<dbReference type="EMBL" id="CP104064">
    <property type="protein sequence ID" value="WAH35809.1"/>
    <property type="molecule type" value="Genomic_DNA"/>
</dbReference>
<protein>
    <submittedName>
        <fullName evidence="2">Uncharacterized protein</fullName>
    </submittedName>
</protein>
<dbReference type="RefSeq" id="WP_268043091.1">
    <property type="nucleotide sequence ID" value="NZ_CP104064.1"/>
</dbReference>
<feature type="region of interest" description="Disordered" evidence="1">
    <location>
        <begin position="69"/>
        <end position="98"/>
    </location>
</feature>
<proteinExistence type="predicted"/>
<gene>
    <name evidence="2" type="ORF">NZD86_16250</name>
</gene>
<feature type="region of interest" description="Disordered" evidence="1">
    <location>
        <begin position="1"/>
        <end position="41"/>
    </location>
</feature>
<evidence type="ECO:0000256" key="1">
    <source>
        <dbReference type="SAM" id="MobiDB-lite"/>
    </source>
</evidence>
<feature type="compositionally biased region" description="Basic residues" evidence="1">
    <location>
        <begin position="1"/>
        <end position="12"/>
    </location>
</feature>
<evidence type="ECO:0000313" key="2">
    <source>
        <dbReference type="EMBL" id="WAH35809.1"/>
    </source>
</evidence>
<name>A0ABY6YYW7_9BACL</name>
<reference evidence="2" key="1">
    <citation type="submission" date="2022-08" db="EMBL/GenBank/DDBJ databases">
        <title>Alicyclobacillus dauci DSM2870, complete genome.</title>
        <authorList>
            <person name="Wang Q."/>
            <person name="Cai R."/>
            <person name="Wang Z."/>
        </authorList>
    </citation>
    <scope>NUCLEOTIDE SEQUENCE</scope>
    <source>
        <strain evidence="2">DSM 28700</strain>
    </source>
</reference>